<gene>
    <name evidence="2" type="primary">Dwil\GK13001</name>
    <name evidence="2" type="ORF">Dwil_GK13001</name>
</gene>
<evidence type="ECO:0000256" key="1">
    <source>
        <dbReference type="SAM" id="MobiDB-lite"/>
    </source>
</evidence>
<feature type="compositionally biased region" description="Low complexity" evidence="1">
    <location>
        <begin position="8"/>
        <end position="31"/>
    </location>
</feature>
<evidence type="ECO:0000313" key="3">
    <source>
        <dbReference type="Proteomes" id="UP000007798"/>
    </source>
</evidence>
<reference evidence="2 3" key="1">
    <citation type="journal article" date="2007" name="Nature">
        <title>Evolution of genes and genomes on the Drosophila phylogeny.</title>
        <authorList>
            <consortium name="Drosophila 12 Genomes Consortium"/>
            <person name="Clark A.G."/>
            <person name="Eisen M.B."/>
            <person name="Smith D.R."/>
            <person name="Bergman C.M."/>
            <person name="Oliver B."/>
            <person name="Markow T.A."/>
            <person name="Kaufman T.C."/>
            <person name="Kellis M."/>
            <person name="Gelbart W."/>
            <person name="Iyer V.N."/>
            <person name="Pollard D.A."/>
            <person name="Sackton T.B."/>
            <person name="Larracuente A.M."/>
            <person name="Singh N.D."/>
            <person name="Abad J.P."/>
            <person name="Abt D.N."/>
            <person name="Adryan B."/>
            <person name="Aguade M."/>
            <person name="Akashi H."/>
            <person name="Anderson W.W."/>
            <person name="Aquadro C.F."/>
            <person name="Ardell D.H."/>
            <person name="Arguello R."/>
            <person name="Artieri C.G."/>
            <person name="Barbash D.A."/>
            <person name="Barker D."/>
            <person name="Barsanti P."/>
            <person name="Batterham P."/>
            <person name="Batzoglou S."/>
            <person name="Begun D."/>
            <person name="Bhutkar A."/>
            <person name="Blanco E."/>
            <person name="Bosak S.A."/>
            <person name="Bradley R.K."/>
            <person name="Brand A.D."/>
            <person name="Brent M.R."/>
            <person name="Brooks A.N."/>
            <person name="Brown R.H."/>
            <person name="Butlin R.K."/>
            <person name="Caggese C."/>
            <person name="Calvi B.R."/>
            <person name="Bernardo de Carvalho A."/>
            <person name="Caspi A."/>
            <person name="Castrezana S."/>
            <person name="Celniker S.E."/>
            <person name="Chang J.L."/>
            <person name="Chapple C."/>
            <person name="Chatterji S."/>
            <person name="Chinwalla A."/>
            <person name="Civetta A."/>
            <person name="Clifton S.W."/>
            <person name="Comeron J.M."/>
            <person name="Costello J.C."/>
            <person name="Coyne J.A."/>
            <person name="Daub J."/>
            <person name="David R.G."/>
            <person name="Delcher A.L."/>
            <person name="Delehaunty K."/>
            <person name="Do C.B."/>
            <person name="Ebling H."/>
            <person name="Edwards K."/>
            <person name="Eickbush T."/>
            <person name="Evans J.D."/>
            <person name="Filipski A."/>
            <person name="Findeiss S."/>
            <person name="Freyhult E."/>
            <person name="Fulton L."/>
            <person name="Fulton R."/>
            <person name="Garcia A.C."/>
            <person name="Gardiner A."/>
            <person name="Garfield D.A."/>
            <person name="Garvin B.E."/>
            <person name="Gibson G."/>
            <person name="Gilbert D."/>
            <person name="Gnerre S."/>
            <person name="Godfrey J."/>
            <person name="Good R."/>
            <person name="Gotea V."/>
            <person name="Gravely B."/>
            <person name="Greenberg A.J."/>
            <person name="Griffiths-Jones S."/>
            <person name="Gross S."/>
            <person name="Guigo R."/>
            <person name="Gustafson E.A."/>
            <person name="Haerty W."/>
            <person name="Hahn M.W."/>
            <person name="Halligan D.L."/>
            <person name="Halpern A.L."/>
            <person name="Halter G.M."/>
            <person name="Han M.V."/>
            <person name="Heger A."/>
            <person name="Hillier L."/>
            <person name="Hinrichs A.S."/>
            <person name="Holmes I."/>
            <person name="Hoskins R.A."/>
            <person name="Hubisz M.J."/>
            <person name="Hultmark D."/>
            <person name="Huntley M.A."/>
            <person name="Jaffe D.B."/>
            <person name="Jagadeeshan S."/>
            <person name="Jeck W.R."/>
            <person name="Johnson J."/>
            <person name="Jones C.D."/>
            <person name="Jordan W.C."/>
            <person name="Karpen G.H."/>
            <person name="Kataoka E."/>
            <person name="Keightley P.D."/>
            <person name="Kheradpour P."/>
            <person name="Kirkness E.F."/>
            <person name="Koerich L.B."/>
            <person name="Kristiansen K."/>
            <person name="Kudrna D."/>
            <person name="Kulathinal R.J."/>
            <person name="Kumar S."/>
            <person name="Kwok R."/>
            <person name="Lander E."/>
            <person name="Langley C.H."/>
            <person name="Lapoint R."/>
            <person name="Lazzaro B.P."/>
            <person name="Lee S.J."/>
            <person name="Levesque L."/>
            <person name="Li R."/>
            <person name="Lin C.F."/>
            <person name="Lin M.F."/>
            <person name="Lindblad-Toh K."/>
            <person name="Llopart A."/>
            <person name="Long M."/>
            <person name="Low L."/>
            <person name="Lozovsky E."/>
            <person name="Lu J."/>
            <person name="Luo M."/>
            <person name="Machado C.A."/>
            <person name="Makalowski W."/>
            <person name="Marzo M."/>
            <person name="Matsuda M."/>
            <person name="Matzkin L."/>
            <person name="McAllister B."/>
            <person name="McBride C.S."/>
            <person name="McKernan B."/>
            <person name="McKernan K."/>
            <person name="Mendez-Lago M."/>
            <person name="Minx P."/>
            <person name="Mollenhauer M.U."/>
            <person name="Montooth K."/>
            <person name="Mount S.M."/>
            <person name="Mu X."/>
            <person name="Myers E."/>
            <person name="Negre B."/>
            <person name="Newfeld S."/>
            <person name="Nielsen R."/>
            <person name="Noor M.A."/>
            <person name="O'Grady P."/>
            <person name="Pachter L."/>
            <person name="Papaceit M."/>
            <person name="Parisi M.J."/>
            <person name="Parisi M."/>
            <person name="Parts L."/>
            <person name="Pedersen J.S."/>
            <person name="Pesole G."/>
            <person name="Phillippy A.M."/>
            <person name="Ponting C.P."/>
            <person name="Pop M."/>
            <person name="Porcelli D."/>
            <person name="Powell J.R."/>
            <person name="Prohaska S."/>
            <person name="Pruitt K."/>
            <person name="Puig M."/>
            <person name="Quesneville H."/>
            <person name="Ram K.R."/>
            <person name="Rand D."/>
            <person name="Rasmussen M.D."/>
            <person name="Reed L.K."/>
            <person name="Reenan R."/>
            <person name="Reily A."/>
            <person name="Remington K.A."/>
            <person name="Rieger T.T."/>
            <person name="Ritchie M.G."/>
            <person name="Robin C."/>
            <person name="Rogers Y.H."/>
            <person name="Rohde C."/>
            <person name="Rozas J."/>
            <person name="Rubenfield M.J."/>
            <person name="Ruiz A."/>
            <person name="Russo S."/>
            <person name="Salzberg S.L."/>
            <person name="Sanchez-Gracia A."/>
            <person name="Saranga D.J."/>
            <person name="Sato H."/>
            <person name="Schaeffer S.W."/>
            <person name="Schatz M.C."/>
            <person name="Schlenke T."/>
            <person name="Schwartz R."/>
            <person name="Segarra C."/>
            <person name="Singh R.S."/>
            <person name="Sirot L."/>
            <person name="Sirota M."/>
            <person name="Sisneros N.B."/>
            <person name="Smith C.D."/>
            <person name="Smith T.F."/>
            <person name="Spieth J."/>
            <person name="Stage D.E."/>
            <person name="Stark A."/>
            <person name="Stephan W."/>
            <person name="Strausberg R.L."/>
            <person name="Strempel S."/>
            <person name="Sturgill D."/>
            <person name="Sutton G."/>
            <person name="Sutton G.G."/>
            <person name="Tao W."/>
            <person name="Teichmann S."/>
            <person name="Tobari Y.N."/>
            <person name="Tomimura Y."/>
            <person name="Tsolas J.M."/>
            <person name="Valente V.L."/>
            <person name="Venter E."/>
            <person name="Venter J.C."/>
            <person name="Vicario S."/>
            <person name="Vieira F.G."/>
            <person name="Vilella A.J."/>
            <person name="Villasante A."/>
            <person name="Walenz B."/>
            <person name="Wang J."/>
            <person name="Wasserman M."/>
            <person name="Watts T."/>
            <person name="Wilson D."/>
            <person name="Wilson R.K."/>
            <person name="Wing R.A."/>
            <person name="Wolfner M.F."/>
            <person name="Wong A."/>
            <person name="Wong G.K."/>
            <person name="Wu C.I."/>
            <person name="Wu G."/>
            <person name="Yamamoto D."/>
            <person name="Yang H.P."/>
            <person name="Yang S.P."/>
            <person name="Yorke J.A."/>
            <person name="Yoshida K."/>
            <person name="Zdobnov E."/>
            <person name="Zhang P."/>
            <person name="Zhang Y."/>
            <person name="Zimin A.V."/>
            <person name="Baldwin J."/>
            <person name="Abdouelleil A."/>
            <person name="Abdulkadir J."/>
            <person name="Abebe A."/>
            <person name="Abera B."/>
            <person name="Abreu J."/>
            <person name="Acer S.C."/>
            <person name="Aftuck L."/>
            <person name="Alexander A."/>
            <person name="An P."/>
            <person name="Anderson E."/>
            <person name="Anderson S."/>
            <person name="Arachi H."/>
            <person name="Azer M."/>
            <person name="Bachantsang P."/>
            <person name="Barry A."/>
            <person name="Bayul T."/>
            <person name="Berlin A."/>
            <person name="Bessette D."/>
            <person name="Bloom T."/>
            <person name="Blye J."/>
            <person name="Boguslavskiy L."/>
            <person name="Bonnet C."/>
            <person name="Boukhgalter B."/>
            <person name="Bourzgui I."/>
            <person name="Brown A."/>
            <person name="Cahill P."/>
            <person name="Channer S."/>
            <person name="Cheshatsang Y."/>
            <person name="Chuda L."/>
            <person name="Citroen M."/>
            <person name="Collymore A."/>
            <person name="Cooke P."/>
            <person name="Costello M."/>
            <person name="D'Aco K."/>
            <person name="Daza R."/>
            <person name="De Haan G."/>
            <person name="DeGray S."/>
            <person name="DeMaso C."/>
            <person name="Dhargay N."/>
            <person name="Dooley K."/>
            <person name="Dooley E."/>
            <person name="Doricent M."/>
            <person name="Dorje P."/>
            <person name="Dorjee K."/>
            <person name="Dupes A."/>
            <person name="Elong R."/>
            <person name="Falk J."/>
            <person name="Farina A."/>
            <person name="Faro S."/>
            <person name="Ferguson D."/>
            <person name="Fisher S."/>
            <person name="Foley C.D."/>
            <person name="Franke A."/>
            <person name="Friedrich D."/>
            <person name="Gadbois L."/>
            <person name="Gearin G."/>
            <person name="Gearin C.R."/>
            <person name="Giannoukos G."/>
            <person name="Goode T."/>
            <person name="Graham J."/>
            <person name="Grandbois E."/>
            <person name="Grewal S."/>
            <person name="Gyaltsen K."/>
            <person name="Hafez N."/>
            <person name="Hagos B."/>
            <person name="Hall J."/>
            <person name="Henson C."/>
            <person name="Hollinger A."/>
            <person name="Honan T."/>
            <person name="Huard M.D."/>
            <person name="Hughes L."/>
            <person name="Hurhula B."/>
            <person name="Husby M.E."/>
            <person name="Kamat A."/>
            <person name="Kanga B."/>
            <person name="Kashin S."/>
            <person name="Khazanovich D."/>
            <person name="Kisner P."/>
            <person name="Lance K."/>
            <person name="Lara M."/>
            <person name="Lee W."/>
            <person name="Lennon N."/>
            <person name="Letendre F."/>
            <person name="LeVine R."/>
            <person name="Lipovsky A."/>
            <person name="Liu X."/>
            <person name="Liu J."/>
            <person name="Liu S."/>
            <person name="Lokyitsang T."/>
            <person name="Lokyitsang Y."/>
            <person name="Lubonja R."/>
            <person name="Lui A."/>
            <person name="MacDonald P."/>
            <person name="Magnisalis V."/>
            <person name="Maru K."/>
            <person name="Matthews C."/>
            <person name="McCusker W."/>
            <person name="McDonough S."/>
            <person name="Mehta T."/>
            <person name="Meldrim J."/>
            <person name="Meneus L."/>
            <person name="Mihai O."/>
            <person name="Mihalev A."/>
            <person name="Mihova T."/>
            <person name="Mittelman R."/>
            <person name="Mlenga V."/>
            <person name="Montmayeur A."/>
            <person name="Mulrain L."/>
            <person name="Navidi A."/>
            <person name="Naylor J."/>
            <person name="Negash T."/>
            <person name="Nguyen T."/>
            <person name="Nguyen N."/>
            <person name="Nicol R."/>
            <person name="Norbu C."/>
            <person name="Norbu N."/>
            <person name="Novod N."/>
            <person name="O'Neill B."/>
            <person name="Osman S."/>
            <person name="Markiewicz E."/>
            <person name="Oyono O.L."/>
            <person name="Patti C."/>
            <person name="Phunkhang P."/>
            <person name="Pierre F."/>
            <person name="Priest M."/>
            <person name="Raghuraman S."/>
            <person name="Rege F."/>
            <person name="Reyes R."/>
            <person name="Rise C."/>
            <person name="Rogov P."/>
            <person name="Ross K."/>
            <person name="Ryan E."/>
            <person name="Settipalli S."/>
            <person name="Shea T."/>
            <person name="Sherpa N."/>
            <person name="Shi L."/>
            <person name="Shih D."/>
            <person name="Sparrow T."/>
            <person name="Spaulding J."/>
            <person name="Stalker J."/>
            <person name="Stange-Thomann N."/>
            <person name="Stavropoulos S."/>
            <person name="Stone C."/>
            <person name="Strader C."/>
            <person name="Tesfaye S."/>
            <person name="Thomson T."/>
            <person name="Thoulutsang Y."/>
            <person name="Thoulutsang D."/>
            <person name="Topham K."/>
            <person name="Topping I."/>
            <person name="Tsamla T."/>
            <person name="Vassiliev H."/>
            <person name="Vo A."/>
            <person name="Wangchuk T."/>
            <person name="Wangdi T."/>
            <person name="Weiand M."/>
            <person name="Wilkinson J."/>
            <person name="Wilson A."/>
            <person name="Yadav S."/>
            <person name="Young G."/>
            <person name="Yu Q."/>
            <person name="Zembek L."/>
            <person name="Zhong D."/>
            <person name="Zimmer A."/>
            <person name="Zwirko Z."/>
            <person name="Jaffe D.B."/>
            <person name="Alvarez P."/>
            <person name="Brockman W."/>
            <person name="Butler J."/>
            <person name="Chin C."/>
            <person name="Gnerre S."/>
            <person name="Grabherr M."/>
            <person name="Kleber M."/>
            <person name="Mauceli E."/>
            <person name="MacCallum I."/>
        </authorList>
    </citation>
    <scope>NUCLEOTIDE SEQUENCE [LARGE SCALE GENOMIC DNA]</scope>
    <source>
        <strain evidence="3">Tucson 14030-0811.24</strain>
    </source>
</reference>
<dbReference type="KEGG" id="dwi:6650838"/>
<sequence length="182" mass="20174">MSDPSIDVVSLEGSESSGSELSSGSSCESVEPSTVDCKRDIKRKAQGHEITIETKRFKRVLKSSEESLESPSYGFMEEACGMGGCGIKSRPRPVKSEMEMEPDVMNGQRPPYVNILPENRTFVVVISSSECDKNFCDLLEEFFGIFLDFRNVSCLEFNEVTPVTEYNGRLYIASANVCASYT</sequence>
<name>B4NHR9_DROWI</name>
<feature type="region of interest" description="Disordered" evidence="1">
    <location>
        <begin position="1"/>
        <end position="34"/>
    </location>
</feature>
<dbReference type="AlphaFoldDB" id="B4NHR9"/>
<organism evidence="2 3">
    <name type="scientific">Drosophila willistoni</name>
    <name type="common">Fruit fly</name>
    <dbReference type="NCBI Taxonomy" id="7260"/>
    <lineage>
        <taxon>Eukaryota</taxon>
        <taxon>Metazoa</taxon>
        <taxon>Ecdysozoa</taxon>
        <taxon>Arthropoda</taxon>
        <taxon>Hexapoda</taxon>
        <taxon>Insecta</taxon>
        <taxon>Pterygota</taxon>
        <taxon>Neoptera</taxon>
        <taxon>Endopterygota</taxon>
        <taxon>Diptera</taxon>
        <taxon>Brachycera</taxon>
        <taxon>Muscomorpha</taxon>
        <taxon>Ephydroidea</taxon>
        <taxon>Drosophilidae</taxon>
        <taxon>Drosophila</taxon>
        <taxon>Sophophora</taxon>
    </lineage>
</organism>
<dbReference type="eggNOG" id="ENOG502T95G">
    <property type="taxonomic scope" value="Eukaryota"/>
</dbReference>
<dbReference type="EMBL" id="CH964272">
    <property type="protein sequence ID" value="EDW84679.2"/>
    <property type="molecule type" value="Genomic_DNA"/>
</dbReference>
<evidence type="ECO:0000313" key="2">
    <source>
        <dbReference type="EMBL" id="EDW84679.2"/>
    </source>
</evidence>
<keyword evidence="3" id="KW-1185">Reference proteome</keyword>
<dbReference type="InParanoid" id="B4NHR9"/>
<proteinExistence type="predicted"/>
<dbReference type="HOGENOM" id="CLU_940971_0_0_1"/>
<dbReference type="Proteomes" id="UP000007798">
    <property type="component" value="Unassembled WGS sequence"/>
</dbReference>
<accession>B4NHR9</accession>
<protein>
    <submittedName>
        <fullName evidence="2">Uncharacterized protein</fullName>
    </submittedName>
</protein>